<comment type="caution">
    <text evidence="1">The sequence shown here is derived from an EMBL/GenBank/DDBJ whole genome shotgun (WGS) entry which is preliminary data.</text>
</comment>
<reference evidence="2" key="1">
    <citation type="journal article" date="2023" name="Nat. Plants">
        <title>Single-cell RNA sequencing provides a high-resolution roadmap for understanding the multicellular compartmentation of specialized metabolism.</title>
        <authorList>
            <person name="Sun S."/>
            <person name="Shen X."/>
            <person name="Li Y."/>
            <person name="Li Y."/>
            <person name="Wang S."/>
            <person name="Li R."/>
            <person name="Zhang H."/>
            <person name="Shen G."/>
            <person name="Guo B."/>
            <person name="Wei J."/>
            <person name="Xu J."/>
            <person name="St-Pierre B."/>
            <person name="Chen S."/>
            <person name="Sun C."/>
        </authorList>
    </citation>
    <scope>NUCLEOTIDE SEQUENCE [LARGE SCALE GENOMIC DNA]</scope>
</reference>
<protein>
    <submittedName>
        <fullName evidence="1">Uncharacterized protein</fullName>
    </submittedName>
</protein>
<name>A0ACC0CFB4_CATRO</name>
<sequence length="672" mass="76707">MKKAKLDLFMSLSRQKSVQILMFVAILYVLLVSFEVPFVFKTGFSAVSQEGLVGIGDRFLNSKSFLLENEETLQENEPPIRPLGDSLRLSNESRPERSIKEFSVPLSSLKFYGSIVNSTEKDGFLGILKTAKEAYEVGGKLWEELKSQGSGLKALPRETLNKTVNDSCPHSISISGTEFWNKGRLMVLPCGLTLGSHITIVGKPKGAHPEHDTKISLLKEGQYVMVSQFMMELQGLKTVDGEDPPRILHFNPRLKGDWSGKPVIEQNTCYRMQWGTAQRCEGWKSRADEETVDGQVKCENWIRDDDNHSEETKTSWWLNRLIGRKKKVSLDWPFPLAEEKLFVLTLSAGLEGYHVNIDGRHITSFPYRTGFALEDATGLTLNGDIDVHNIVAASLPSSHPSFAPQRHLEMSPIWKAPPLPDRPVDMFIGILSAGNHFAERMAVRKSWMQNRLIKSSNVVARFFVALHPRKEVNVELKKESEFFGDIVIVPYMDNYDLVVLKTVAICEYGVRKVASKYIMKCDDDTFVRVETVLKEADKIPQDRSLYIGNINYYHKPLRSGKWAVTYEEWPEEDYPPYANGPGYIVSSDVANFIVSEFERNKLRLFKMEDVSMGMWVEKFNSSKPVEYVHSLKFCQFGCIEEYYTAHYQSPRQMICMWNKLQQHGKPQCCNMR</sequence>
<organism evidence="1 2">
    <name type="scientific">Catharanthus roseus</name>
    <name type="common">Madagascar periwinkle</name>
    <name type="synonym">Vinca rosea</name>
    <dbReference type="NCBI Taxonomy" id="4058"/>
    <lineage>
        <taxon>Eukaryota</taxon>
        <taxon>Viridiplantae</taxon>
        <taxon>Streptophyta</taxon>
        <taxon>Embryophyta</taxon>
        <taxon>Tracheophyta</taxon>
        <taxon>Spermatophyta</taxon>
        <taxon>Magnoliopsida</taxon>
        <taxon>eudicotyledons</taxon>
        <taxon>Gunneridae</taxon>
        <taxon>Pentapetalae</taxon>
        <taxon>asterids</taxon>
        <taxon>lamiids</taxon>
        <taxon>Gentianales</taxon>
        <taxon>Apocynaceae</taxon>
        <taxon>Rauvolfioideae</taxon>
        <taxon>Vinceae</taxon>
        <taxon>Catharanthinae</taxon>
        <taxon>Catharanthus</taxon>
    </lineage>
</organism>
<keyword evidence="2" id="KW-1185">Reference proteome</keyword>
<evidence type="ECO:0000313" key="1">
    <source>
        <dbReference type="EMBL" id="KAI5683596.1"/>
    </source>
</evidence>
<evidence type="ECO:0000313" key="2">
    <source>
        <dbReference type="Proteomes" id="UP001060085"/>
    </source>
</evidence>
<accession>A0ACC0CFB4</accession>
<proteinExistence type="predicted"/>
<dbReference type="Proteomes" id="UP001060085">
    <property type="component" value="Linkage Group LG01"/>
</dbReference>
<gene>
    <name evidence="1" type="ORF">M9H77_04824</name>
</gene>
<dbReference type="EMBL" id="CM044701">
    <property type="protein sequence ID" value="KAI5683596.1"/>
    <property type="molecule type" value="Genomic_DNA"/>
</dbReference>